<dbReference type="GO" id="GO:0016020">
    <property type="term" value="C:membrane"/>
    <property type="evidence" value="ECO:0007669"/>
    <property type="project" value="UniProtKB-SubCell"/>
</dbReference>
<organism evidence="7 8">
    <name type="scientific">Corynebacterium nuruki</name>
    <dbReference type="NCBI Taxonomy" id="1032851"/>
    <lineage>
        <taxon>Bacteria</taxon>
        <taxon>Bacillati</taxon>
        <taxon>Actinomycetota</taxon>
        <taxon>Actinomycetes</taxon>
        <taxon>Mycobacteriales</taxon>
        <taxon>Corynebacteriaceae</taxon>
        <taxon>Corynebacterium</taxon>
    </lineage>
</organism>
<feature type="transmembrane region" description="Helical" evidence="6">
    <location>
        <begin position="45"/>
        <end position="71"/>
    </location>
</feature>
<keyword evidence="3 6" id="KW-1133">Transmembrane helix</keyword>
<gene>
    <name evidence="7" type="ORF">DIW82_10135</name>
</gene>
<dbReference type="Pfam" id="PF03595">
    <property type="entry name" value="SLAC1"/>
    <property type="match status" value="1"/>
</dbReference>
<feature type="transmembrane region" description="Helical" evidence="6">
    <location>
        <begin position="164"/>
        <end position="186"/>
    </location>
</feature>
<feature type="transmembrane region" description="Helical" evidence="6">
    <location>
        <begin position="222"/>
        <end position="244"/>
    </location>
</feature>
<evidence type="ECO:0000313" key="8">
    <source>
        <dbReference type="Proteomes" id="UP000261739"/>
    </source>
</evidence>
<feature type="transmembrane region" description="Helical" evidence="6">
    <location>
        <begin position="139"/>
        <end position="158"/>
    </location>
</feature>
<accession>A0A3D4T1C3</accession>
<dbReference type="EMBL" id="DQID01000260">
    <property type="protein sequence ID" value="HCT15115.1"/>
    <property type="molecule type" value="Genomic_DNA"/>
</dbReference>
<dbReference type="STRING" id="863239.GCA_000213935_01881"/>
<dbReference type="GO" id="GO:0055085">
    <property type="term" value="P:transmembrane transport"/>
    <property type="evidence" value="ECO:0007669"/>
    <property type="project" value="InterPro"/>
</dbReference>
<evidence type="ECO:0000256" key="5">
    <source>
        <dbReference type="SAM" id="MobiDB-lite"/>
    </source>
</evidence>
<evidence type="ECO:0000256" key="3">
    <source>
        <dbReference type="ARBA" id="ARBA00022989"/>
    </source>
</evidence>
<dbReference type="InterPro" id="IPR038665">
    <property type="entry name" value="Voltage-dep_anion_channel_sf"/>
</dbReference>
<keyword evidence="2 6" id="KW-0812">Transmembrane</keyword>
<proteinExistence type="predicted"/>
<name>A0A3D4T1C3_9CORY</name>
<evidence type="ECO:0000256" key="2">
    <source>
        <dbReference type="ARBA" id="ARBA00022692"/>
    </source>
</evidence>
<evidence type="ECO:0000256" key="6">
    <source>
        <dbReference type="SAM" id="Phobius"/>
    </source>
</evidence>
<evidence type="ECO:0008006" key="9">
    <source>
        <dbReference type="Google" id="ProtNLM"/>
    </source>
</evidence>
<dbReference type="Gene3D" id="1.50.10.150">
    <property type="entry name" value="Voltage-dependent anion channel"/>
    <property type="match status" value="1"/>
</dbReference>
<feature type="region of interest" description="Disordered" evidence="5">
    <location>
        <begin position="1"/>
        <end position="20"/>
    </location>
</feature>
<feature type="transmembrane region" description="Helical" evidence="6">
    <location>
        <begin position="293"/>
        <end position="315"/>
    </location>
</feature>
<evidence type="ECO:0000256" key="4">
    <source>
        <dbReference type="ARBA" id="ARBA00023136"/>
    </source>
</evidence>
<feature type="transmembrane region" description="Helical" evidence="6">
    <location>
        <begin position="106"/>
        <end position="127"/>
    </location>
</feature>
<dbReference type="Proteomes" id="UP000261739">
    <property type="component" value="Unassembled WGS sequence"/>
</dbReference>
<dbReference type="InterPro" id="IPR004695">
    <property type="entry name" value="SLAC1/Mae1/Ssu1/TehA"/>
</dbReference>
<feature type="compositionally biased region" description="Low complexity" evidence="5">
    <location>
        <begin position="7"/>
        <end position="20"/>
    </location>
</feature>
<reference evidence="7 8" key="1">
    <citation type="journal article" date="2018" name="Nat. Biotechnol.">
        <title>A standardized bacterial taxonomy based on genome phylogeny substantially revises the tree of life.</title>
        <authorList>
            <person name="Parks D.H."/>
            <person name="Chuvochina M."/>
            <person name="Waite D.W."/>
            <person name="Rinke C."/>
            <person name="Skarshewski A."/>
            <person name="Chaumeil P.A."/>
            <person name="Hugenholtz P."/>
        </authorList>
    </citation>
    <scope>NUCLEOTIDE SEQUENCE [LARGE SCALE GENOMIC DNA]</scope>
    <source>
        <strain evidence="7">UBA11247</strain>
    </source>
</reference>
<comment type="subcellular location">
    <subcellularLocation>
        <location evidence="1">Membrane</location>
        <topology evidence="1">Multi-pass membrane protein</topology>
    </subcellularLocation>
</comment>
<keyword evidence="4 6" id="KW-0472">Membrane</keyword>
<dbReference type="RefSeq" id="WP_273052359.1">
    <property type="nucleotide sequence ID" value="NZ_DAITTW010000096.1"/>
</dbReference>
<sequence>MSVTQRPTVAAPAAAPTATPAAPLPAPGAAWGGSVMGLSITGSLLAVLPGAGAAAGTAVTAVAAVVLVVLLAGAVRAPRFDDVPGWSMMTMGLLALGSAVDTTLGWTGVHTVTWVTGSVAAVAVFAVQGLRLLRGRVPALFPGVLPLVAPMVASTNAAQLGHPLPGTVLFFLSLVTALPAFVRVYAGAGRHPAPDLAATTWIPLGVVGQSSAAALLLTDGGTAGICYAAVMLGLGVPAAGWALCHHWGALLRPDRPSFNPSWWAATFPVGTCSLGTRTLAGATGLGWPDAVSTGLTALLCLHVLLAVAGLAWHLAASVRSRFFRRPVLPVLDQHR</sequence>
<evidence type="ECO:0000313" key="7">
    <source>
        <dbReference type="EMBL" id="HCT15115.1"/>
    </source>
</evidence>
<dbReference type="AlphaFoldDB" id="A0A3D4T1C3"/>
<protein>
    <recommendedName>
        <fullName evidence="9">Tellurite resistance protein</fullName>
    </recommendedName>
</protein>
<comment type="caution">
    <text evidence="7">The sequence shown here is derived from an EMBL/GenBank/DDBJ whole genome shotgun (WGS) entry which is preliminary data.</text>
</comment>
<evidence type="ECO:0000256" key="1">
    <source>
        <dbReference type="ARBA" id="ARBA00004141"/>
    </source>
</evidence>